<dbReference type="PROSITE" id="PS00194">
    <property type="entry name" value="THIOREDOXIN_1"/>
    <property type="match status" value="1"/>
</dbReference>
<dbReference type="PANTHER" id="PTHR45663">
    <property type="entry name" value="GEO12009P1"/>
    <property type="match status" value="1"/>
</dbReference>
<dbReference type="GO" id="GO:0005737">
    <property type="term" value="C:cytoplasm"/>
    <property type="evidence" value="ECO:0007669"/>
    <property type="project" value="TreeGrafter"/>
</dbReference>
<dbReference type="SUPFAM" id="SSF52833">
    <property type="entry name" value="Thioredoxin-like"/>
    <property type="match status" value="1"/>
</dbReference>
<dbReference type="InterPro" id="IPR013766">
    <property type="entry name" value="Thioredoxin_domain"/>
</dbReference>
<dbReference type="Pfam" id="PF00085">
    <property type="entry name" value="Thioredoxin"/>
    <property type="match status" value="1"/>
</dbReference>
<dbReference type="PROSITE" id="PS51352">
    <property type="entry name" value="THIOREDOXIN_2"/>
    <property type="match status" value="1"/>
</dbReference>
<keyword evidence="4 9" id="KW-1015">Disulfide bond</keyword>
<evidence type="ECO:0000256" key="9">
    <source>
        <dbReference type="PIRSR" id="PIRSR000077-4"/>
    </source>
</evidence>
<dbReference type="RefSeq" id="WP_176006290.1">
    <property type="nucleotide sequence ID" value="NZ_JABWMI010000011.1"/>
</dbReference>
<evidence type="ECO:0000256" key="7">
    <source>
        <dbReference type="PIRNR" id="PIRNR000077"/>
    </source>
</evidence>
<dbReference type="EMBL" id="JACBJI010000004">
    <property type="protein sequence ID" value="NYA71487.1"/>
    <property type="molecule type" value="Genomic_DNA"/>
</dbReference>
<protein>
    <recommendedName>
        <fullName evidence="6 7">Thioredoxin</fullName>
    </recommendedName>
</protein>
<dbReference type="FunFam" id="3.40.30.10:FF:000001">
    <property type="entry name" value="Thioredoxin"/>
    <property type="match status" value="1"/>
</dbReference>
<dbReference type="Gene3D" id="3.40.30.10">
    <property type="entry name" value="Glutaredoxin"/>
    <property type="match status" value="1"/>
</dbReference>
<dbReference type="InterPro" id="IPR017937">
    <property type="entry name" value="Thioredoxin_CS"/>
</dbReference>
<dbReference type="NCBIfam" id="TIGR01068">
    <property type="entry name" value="thioredoxin"/>
    <property type="match status" value="1"/>
</dbReference>
<dbReference type="GO" id="GO:0015035">
    <property type="term" value="F:protein-disulfide reductase activity"/>
    <property type="evidence" value="ECO:0007669"/>
    <property type="project" value="UniProtKB-UniRule"/>
</dbReference>
<feature type="active site" description="Nucleophile" evidence="8">
    <location>
        <position position="29"/>
    </location>
</feature>
<reference evidence="11 12" key="1">
    <citation type="submission" date="2020-07" db="EMBL/GenBank/DDBJ databases">
        <authorList>
            <person name="Sun Q."/>
        </authorList>
    </citation>
    <scope>NUCLEOTIDE SEQUENCE [LARGE SCALE GENOMIC DNA]</scope>
    <source>
        <strain evidence="11 12">MAH-1</strain>
    </source>
</reference>
<evidence type="ECO:0000313" key="12">
    <source>
        <dbReference type="Proteomes" id="UP000535020"/>
    </source>
</evidence>
<feature type="site" description="Contributes to redox potential value" evidence="8">
    <location>
        <position position="30"/>
    </location>
</feature>
<dbReference type="PANTHER" id="PTHR45663:SF11">
    <property type="entry name" value="GEO12009P1"/>
    <property type="match status" value="1"/>
</dbReference>
<dbReference type="InterPro" id="IPR005746">
    <property type="entry name" value="Thioredoxin"/>
</dbReference>
<feature type="site" description="Contributes to redox potential value" evidence="8">
    <location>
        <position position="31"/>
    </location>
</feature>
<proteinExistence type="inferred from homology"/>
<evidence type="ECO:0000313" key="11">
    <source>
        <dbReference type="EMBL" id="NYA71487.1"/>
    </source>
</evidence>
<gene>
    <name evidence="11" type="primary">trxA</name>
    <name evidence="11" type="ORF">HZF10_11185</name>
</gene>
<comment type="caution">
    <text evidence="11">The sequence shown here is derived from an EMBL/GenBank/DDBJ whole genome shotgun (WGS) entry which is preliminary data.</text>
</comment>
<comment type="similarity">
    <text evidence="1 7">Belongs to the thioredoxin family.</text>
</comment>
<evidence type="ECO:0000256" key="8">
    <source>
        <dbReference type="PIRSR" id="PIRSR000077-1"/>
    </source>
</evidence>
<dbReference type="InterPro" id="IPR036249">
    <property type="entry name" value="Thioredoxin-like_sf"/>
</dbReference>
<feature type="site" description="Deprotonates C-terminal active site Cys" evidence="8">
    <location>
        <position position="23"/>
    </location>
</feature>
<dbReference type="PRINTS" id="PR00421">
    <property type="entry name" value="THIOREDOXIN"/>
</dbReference>
<evidence type="ECO:0000259" key="10">
    <source>
        <dbReference type="PROSITE" id="PS51352"/>
    </source>
</evidence>
<organism evidence="11 12">
    <name type="scientific">Flavobacterium agri</name>
    <dbReference type="NCBI Taxonomy" id="2743471"/>
    <lineage>
        <taxon>Bacteria</taxon>
        <taxon>Pseudomonadati</taxon>
        <taxon>Bacteroidota</taxon>
        <taxon>Flavobacteriia</taxon>
        <taxon>Flavobacteriales</taxon>
        <taxon>Flavobacteriaceae</taxon>
        <taxon>Flavobacterium</taxon>
    </lineage>
</organism>
<sequence length="106" mass="11948">MKTINNTEEFDQLLTQDKPVVVDFFADWCGPCQTLLPIVDGLATEYHDQAEIVKVNVDANPDLAVRYGVRSIPTLLYINNEGVVDRTVGLQTRAEIEKRILHLHAN</sequence>
<feature type="active site" description="Nucleophile" evidence="8">
    <location>
        <position position="32"/>
    </location>
</feature>
<dbReference type="AlphaFoldDB" id="A0A7Y8Y2U4"/>
<evidence type="ECO:0000256" key="1">
    <source>
        <dbReference type="ARBA" id="ARBA00008987"/>
    </source>
</evidence>
<evidence type="ECO:0000256" key="3">
    <source>
        <dbReference type="ARBA" id="ARBA00022982"/>
    </source>
</evidence>
<keyword evidence="5 9" id="KW-0676">Redox-active center</keyword>
<feature type="disulfide bond" description="Redox-active" evidence="9">
    <location>
        <begin position="29"/>
        <end position="32"/>
    </location>
</feature>
<evidence type="ECO:0000256" key="6">
    <source>
        <dbReference type="NCBIfam" id="TIGR01068"/>
    </source>
</evidence>
<keyword evidence="3" id="KW-0249">Electron transport</keyword>
<keyword evidence="12" id="KW-1185">Reference proteome</keyword>
<dbReference type="Proteomes" id="UP000535020">
    <property type="component" value="Unassembled WGS sequence"/>
</dbReference>
<evidence type="ECO:0000256" key="4">
    <source>
        <dbReference type="ARBA" id="ARBA00023157"/>
    </source>
</evidence>
<evidence type="ECO:0000256" key="5">
    <source>
        <dbReference type="ARBA" id="ARBA00023284"/>
    </source>
</evidence>
<name>A0A7Y8Y2U4_9FLAO</name>
<keyword evidence="2" id="KW-0813">Transport</keyword>
<dbReference type="CDD" id="cd02947">
    <property type="entry name" value="TRX_family"/>
    <property type="match status" value="1"/>
</dbReference>
<feature type="domain" description="Thioredoxin" evidence="10">
    <location>
        <begin position="1"/>
        <end position="105"/>
    </location>
</feature>
<dbReference type="PIRSF" id="PIRSF000077">
    <property type="entry name" value="Thioredoxin"/>
    <property type="match status" value="1"/>
</dbReference>
<evidence type="ECO:0000256" key="2">
    <source>
        <dbReference type="ARBA" id="ARBA00022448"/>
    </source>
</evidence>
<accession>A0A7Y8Y2U4</accession>